<keyword evidence="1" id="KW-1133">Transmembrane helix</keyword>
<gene>
    <name evidence="2" type="ORF">BDA96_03G466500</name>
</gene>
<dbReference type="AlphaFoldDB" id="A0A921RL69"/>
<keyword evidence="1" id="KW-0472">Membrane</keyword>
<name>A0A921RL69_SORBI</name>
<organism evidence="2 3">
    <name type="scientific">Sorghum bicolor</name>
    <name type="common">Sorghum</name>
    <name type="synonym">Sorghum vulgare</name>
    <dbReference type="NCBI Taxonomy" id="4558"/>
    <lineage>
        <taxon>Eukaryota</taxon>
        <taxon>Viridiplantae</taxon>
        <taxon>Streptophyta</taxon>
        <taxon>Embryophyta</taxon>
        <taxon>Tracheophyta</taxon>
        <taxon>Spermatophyta</taxon>
        <taxon>Magnoliopsida</taxon>
        <taxon>Liliopsida</taxon>
        <taxon>Poales</taxon>
        <taxon>Poaceae</taxon>
        <taxon>PACMAD clade</taxon>
        <taxon>Panicoideae</taxon>
        <taxon>Andropogonodae</taxon>
        <taxon>Andropogoneae</taxon>
        <taxon>Sorghinae</taxon>
        <taxon>Sorghum</taxon>
    </lineage>
</organism>
<dbReference type="EMBL" id="CM027682">
    <property type="protein sequence ID" value="KAG0541095.1"/>
    <property type="molecule type" value="Genomic_DNA"/>
</dbReference>
<sequence length="82" mass="9726">MAALDTHSLAYIKGNQYLSFTYIIVIHGKVFMFGIRRHTNTSQLITFPWRNYPEWISSRSLWSRLRLCWFLSQHTSRCSPTS</sequence>
<proteinExistence type="predicted"/>
<dbReference type="Proteomes" id="UP000807115">
    <property type="component" value="Chromosome 3"/>
</dbReference>
<keyword evidence="1" id="KW-0812">Transmembrane</keyword>
<accession>A0A921RL69</accession>
<reference evidence="2" key="1">
    <citation type="journal article" date="2019" name="BMC Genomics">
        <title>A new reference genome for Sorghum bicolor reveals high levels of sequence similarity between sweet and grain genotypes: implications for the genetics of sugar metabolism.</title>
        <authorList>
            <person name="Cooper E.A."/>
            <person name="Brenton Z.W."/>
            <person name="Flinn B.S."/>
            <person name="Jenkins J."/>
            <person name="Shu S."/>
            <person name="Flowers D."/>
            <person name="Luo F."/>
            <person name="Wang Y."/>
            <person name="Xia P."/>
            <person name="Barry K."/>
            <person name="Daum C."/>
            <person name="Lipzen A."/>
            <person name="Yoshinaga Y."/>
            <person name="Schmutz J."/>
            <person name="Saski C."/>
            <person name="Vermerris W."/>
            <person name="Kresovich S."/>
        </authorList>
    </citation>
    <scope>NUCLEOTIDE SEQUENCE</scope>
</reference>
<evidence type="ECO:0000313" key="3">
    <source>
        <dbReference type="Proteomes" id="UP000807115"/>
    </source>
</evidence>
<evidence type="ECO:0000256" key="1">
    <source>
        <dbReference type="SAM" id="Phobius"/>
    </source>
</evidence>
<feature type="transmembrane region" description="Helical" evidence="1">
    <location>
        <begin position="17"/>
        <end position="35"/>
    </location>
</feature>
<comment type="caution">
    <text evidence="2">The sequence shown here is derived from an EMBL/GenBank/DDBJ whole genome shotgun (WGS) entry which is preliminary data.</text>
</comment>
<protein>
    <submittedName>
        <fullName evidence="2">Uncharacterized protein</fullName>
    </submittedName>
</protein>
<evidence type="ECO:0000313" key="2">
    <source>
        <dbReference type="EMBL" id="KAG0541095.1"/>
    </source>
</evidence>
<reference evidence="2" key="2">
    <citation type="submission" date="2020-10" db="EMBL/GenBank/DDBJ databases">
        <authorList>
            <person name="Cooper E.A."/>
            <person name="Brenton Z.W."/>
            <person name="Flinn B.S."/>
            <person name="Jenkins J."/>
            <person name="Shu S."/>
            <person name="Flowers D."/>
            <person name="Luo F."/>
            <person name="Wang Y."/>
            <person name="Xia P."/>
            <person name="Barry K."/>
            <person name="Daum C."/>
            <person name="Lipzen A."/>
            <person name="Yoshinaga Y."/>
            <person name="Schmutz J."/>
            <person name="Saski C."/>
            <person name="Vermerris W."/>
            <person name="Kresovich S."/>
        </authorList>
    </citation>
    <scope>NUCLEOTIDE SEQUENCE</scope>
</reference>